<gene>
    <name evidence="5" type="ORF">BDK89_0852</name>
</gene>
<proteinExistence type="predicted"/>
<dbReference type="Pfam" id="PF00005">
    <property type="entry name" value="ABC_tran"/>
    <property type="match status" value="1"/>
</dbReference>
<evidence type="ECO:0000256" key="2">
    <source>
        <dbReference type="ARBA" id="ARBA00022741"/>
    </source>
</evidence>
<dbReference type="PANTHER" id="PTHR24220:SF685">
    <property type="entry name" value="ABC TRANSPORTER RELATED"/>
    <property type="match status" value="1"/>
</dbReference>
<sequence>MVQFVTHERTRTRSGVRCEGLVRIFKTAEIEVVALQGLDLHVDPGEIITVVGASGSGKSTLLNVLGGLDEPTAGTAVVGSHDLMRMSGAERNEFRRDVVGFVWQQTSRNLQPYLDARRNVEFPLAIAGVSRRTRRIRAEQLLELVGLIDRADHRPSELSGGEQQRVAIAVALANDPQLLLADEPTGELDVATAIEVFGVLRRVNEELGVTAVIVTHDPLVSQQVDRTVSIRDGRISSEIVREGAGLDASRVIAREFSVLDSAGRLQLPEHYLAALDLQRRVRLELEPDHVGVWRDVETDEAAWAKPEEHDQGGLS</sequence>
<dbReference type="RefSeq" id="WP_133867751.1">
    <property type="nucleotide sequence ID" value="NZ_SOAU01000001.1"/>
</dbReference>
<dbReference type="InterPro" id="IPR003593">
    <property type="entry name" value="AAA+_ATPase"/>
</dbReference>
<evidence type="ECO:0000259" key="4">
    <source>
        <dbReference type="PROSITE" id="PS50893"/>
    </source>
</evidence>
<dbReference type="InterPro" id="IPR027417">
    <property type="entry name" value="P-loop_NTPase"/>
</dbReference>
<evidence type="ECO:0000313" key="6">
    <source>
        <dbReference type="Proteomes" id="UP000294558"/>
    </source>
</evidence>
<dbReference type="GO" id="GO:0098796">
    <property type="term" value="C:membrane protein complex"/>
    <property type="evidence" value="ECO:0007669"/>
    <property type="project" value="UniProtKB-ARBA"/>
</dbReference>
<dbReference type="PROSITE" id="PS00211">
    <property type="entry name" value="ABC_TRANSPORTER_1"/>
    <property type="match status" value="1"/>
</dbReference>
<evidence type="ECO:0000256" key="3">
    <source>
        <dbReference type="ARBA" id="ARBA00022840"/>
    </source>
</evidence>
<evidence type="ECO:0000256" key="1">
    <source>
        <dbReference type="ARBA" id="ARBA00022448"/>
    </source>
</evidence>
<keyword evidence="2" id="KW-0547">Nucleotide-binding</keyword>
<dbReference type="InterPro" id="IPR017871">
    <property type="entry name" value="ABC_transporter-like_CS"/>
</dbReference>
<accession>A0A4R7HYH6</accession>
<name>A0A4R7HYH6_9ACTN</name>
<dbReference type="GO" id="GO:0022857">
    <property type="term" value="F:transmembrane transporter activity"/>
    <property type="evidence" value="ECO:0007669"/>
    <property type="project" value="UniProtKB-ARBA"/>
</dbReference>
<dbReference type="GO" id="GO:0005886">
    <property type="term" value="C:plasma membrane"/>
    <property type="evidence" value="ECO:0007669"/>
    <property type="project" value="TreeGrafter"/>
</dbReference>
<dbReference type="PROSITE" id="PS50893">
    <property type="entry name" value="ABC_TRANSPORTER_2"/>
    <property type="match status" value="1"/>
</dbReference>
<keyword evidence="6" id="KW-1185">Reference proteome</keyword>
<feature type="domain" description="ABC transporter" evidence="4">
    <location>
        <begin position="16"/>
        <end position="257"/>
    </location>
</feature>
<dbReference type="SUPFAM" id="SSF52540">
    <property type="entry name" value="P-loop containing nucleoside triphosphate hydrolases"/>
    <property type="match status" value="1"/>
</dbReference>
<dbReference type="GO" id="GO:0016887">
    <property type="term" value="F:ATP hydrolysis activity"/>
    <property type="evidence" value="ECO:0007669"/>
    <property type="project" value="InterPro"/>
</dbReference>
<protein>
    <submittedName>
        <fullName evidence="5">ABC-type lipoprotein export system ATPase subunit</fullName>
    </submittedName>
</protein>
<dbReference type="EMBL" id="SOAU01000001">
    <property type="protein sequence ID" value="TDT15286.1"/>
    <property type="molecule type" value="Genomic_DNA"/>
</dbReference>
<dbReference type="OrthoDB" id="3266715at2"/>
<dbReference type="AlphaFoldDB" id="A0A4R7HYH6"/>
<dbReference type="PANTHER" id="PTHR24220">
    <property type="entry name" value="IMPORT ATP-BINDING PROTEIN"/>
    <property type="match status" value="1"/>
</dbReference>
<dbReference type="FunFam" id="3.40.50.300:FF:000032">
    <property type="entry name" value="Export ABC transporter ATP-binding protein"/>
    <property type="match status" value="1"/>
</dbReference>
<dbReference type="GO" id="GO:0005524">
    <property type="term" value="F:ATP binding"/>
    <property type="evidence" value="ECO:0007669"/>
    <property type="project" value="UniProtKB-KW"/>
</dbReference>
<dbReference type="Gene3D" id="3.40.50.300">
    <property type="entry name" value="P-loop containing nucleotide triphosphate hydrolases"/>
    <property type="match status" value="1"/>
</dbReference>
<evidence type="ECO:0000313" key="5">
    <source>
        <dbReference type="EMBL" id="TDT15286.1"/>
    </source>
</evidence>
<dbReference type="Proteomes" id="UP000294558">
    <property type="component" value="Unassembled WGS sequence"/>
</dbReference>
<keyword evidence="3" id="KW-0067">ATP-binding</keyword>
<comment type="caution">
    <text evidence="5">The sequence shown here is derived from an EMBL/GenBank/DDBJ whole genome shotgun (WGS) entry which is preliminary data.</text>
</comment>
<reference evidence="5 6" key="1">
    <citation type="submission" date="2019-03" db="EMBL/GenBank/DDBJ databases">
        <title>Sequencing the genomes of 1000 actinobacteria strains.</title>
        <authorList>
            <person name="Klenk H.-P."/>
        </authorList>
    </citation>
    <scope>NUCLEOTIDE SEQUENCE [LARGE SCALE GENOMIC DNA]</scope>
    <source>
        <strain evidence="5 6">DSM 18936</strain>
    </source>
</reference>
<dbReference type="InterPro" id="IPR015854">
    <property type="entry name" value="ABC_transpr_LolD-like"/>
</dbReference>
<organism evidence="5 6">
    <name type="scientific">Ilumatobacter fluminis</name>
    <dbReference type="NCBI Taxonomy" id="467091"/>
    <lineage>
        <taxon>Bacteria</taxon>
        <taxon>Bacillati</taxon>
        <taxon>Actinomycetota</taxon>
        <taxon>Acidimicrobiia</taxon>
        <taxon>Acidimicrobiales</taxon>
        <taxon>Ilumatobacteraceae</taxon>
        <taxon>Ilumatobacter</taxon>
    </lineage>
</organism>
<dbReference type="SMART" id="SM00382">
    <property type="entry name" value="AAA"/>
    <property type="match status" value="1"/>
</dbReference>
<dbReference type="InterPro" id="IPR017911">
    <property type="entry name" value="MacB-like_ATP-bd"/>
</dbReference>
<keyword evidence="1" id="KW-0813">Transport</keyword>
<keyword evidence="5" id="KW-0449">Lipoprotein</keyword>
<dbReference type="CDD" id="cd03255">
    <property type="entry name" value="ABC_MJ0796_LolCDE_FtsE"/>
    <property type="match status" value="1"/>
</dbReference>
<dbReference type="InterPro" id="IPR003439">
    <property type="entry name" value="ABC_transporter-like_ATP-bd"/>
</dbReference>